<dbReference type="Pfam" id="PF14895">
    <property type="entry name" value="PPPI_inhib"/>
    <property type="match status" value="1"/>
</dbReference>
<organism evidence="1 2">
    <name type="scientific">Microctonus hyperodae</name>
    <name type="common">Parasitoid wasp</name>
    <dbReference type="NCBI Taxonomy" id="165561"/>
    <lineage>
        <taxon>Eukaryota</taxon>
        <taxon>Metazoa</taxon>
        <taxon>Ecdysozoa</taxon>
        <taxon>Arthropoda</taxon>
        <taxon>Hexapoda</taxon>
        <taxon>Insecta</taxon>
        <taxon>Pterygota</taxon>
        <taxon>Neoptera</taxon>
        <taxon>Endopterygota</taxon>
        <taxon>Hymenoptera</taxon>
        <taxon>Apocrita</taxon>
        <taxon>Ichneumonoidea</taxon>
        <taxon>Braconidae</taxon>
        <taxon>Euphorinae</taxon>
        <taxon>Microctonus</taxon>
    </lineage>
</organism>
<reference evidence="1" key="2">
    <citation type="submission" date="2023-03" db="EMBL/GenBank/DDBJ databases">
        <authorList>
            <person name="Inwood S.N."/>
            <person name="Skelly J.G."/>
            <person name="Guhlin J."/>
            <person name="Harrop T.W.R."/>
            <person name="Goldson S.G."/>
            <person name="Dearden P.K."/>
        </authorList>
    </citation>
    <scope>NUCLEOTIDE SEQUENCE</scope>
    <source>
        <strain evidence="1">Lincoln</strain>
        <tissue evidence="1">Whole body</tissue>
    </source>
</reference>
<protein>
    <submittedName>
        <fullName evidence="1">Uncharacterized protein</fullName>
    </submittedName>
</protein>
<dbReference type="PANTHER" id="PTHR21055:SF3">
    <property type="entry name" value="PROTEIN PHOSPHATASE 1 REGULATORY SUBUNIT 36"/>
    <property type="match status" value="1"/>
</dbReference>
<accession>A0AA39L1Z9</accession>
<dbReference type="InterPro" id="IPR026142">
    <property type="entry name" value="Pro_pase_1_reg_su_36"/>
</dbReference>
<gene>
    <name evidence="1" type="ORF">PV327_000279</name>
</gene>
<evidence type="ECO:0000313" key="2">
    <source>
        <dbReference type="Proteomes" id="UP001168972"/>
    </source>
</evidence>
<dbReference type="PANTHER" id="PTHR21055">
    <property type="entry name" value="PROTEIN PHOSPHATASE 1 REGULATORY SUBUNIT 36"/>
    <property type="match status" value="1"/>
</dbReference>
<dbReference type="Proteomes" id="UP001168972">
    <property type="component" value="Unassembled WGS sequence"/>
</dbReference>
<proteinExistence type="predicted"/>
<dbReference type="GO" id="GO:0019902">
    <property type="term" value="F:phosphatase binding"/>
    <property type="evidence" value="ECO:0007669"/>
    <property type="project" value="InterPro"/>
</dbReference>
<reference evidence="1" key="1">
    <citation type="journal article" date="2023" name="bioRxiv">
        <title>Scaffold-level genome assemblies of two parasitoid biocontrol wasps reveal the parthenogenesis mechanism and an associated novel virus.</title>
        <authorList>
            <person name="Inwood S."/>
            <person name="Skelly J."/>
            <person name="Guhlin J."/>
            <person name="Harrop T."/>
            <person name="Goldson S."/>
            <person name="Dearden P."/>
        </authorList>
    </citation>
    <scope>NUCLEOTIDE SEQUENCE</scope>
    <source>
        <strain evidence="1">Lincoln</strain>
        <tissue evidence="1">Whole body</tissue>
    </source>
</reference>
<dbReference type="EMBL" id="JAQQBR010000001">
    <property type="protein sequence ID" value="KAK0182110.1"/>
    <property type="molecule type" value="Genomic_DNA"/>
</dbReference>
<name>A0AA39L1Z9_MICHY</name>
<comment type="caution">
    <text evidence="1">The sequence shown here is derived from an EMBL/GenBank/DDBJ whole genome shotgun (WGS) entry which is preliminary data.</text>
</comment>
<evidence type="ECO:0000313" key="1">
    <source>
        <dbReference type="EMBL" id="KAK0182110.1"/>
    </source>
</evidence>
<keyword evidence="2" id="KW-1185">Reference proteome</keyword>
<sequence>MEDKHFKWDEFQNKLVFFGKTQKEDKKTKRRRRKVSVKSESKIYCPHAYLILNFLDVLNPSQKIKFRKYYLRKVPLDAPDVITIQDIKNLVMFLLITPVSLEFINYFHLRVVDRFLRALIMYFQSYTEIWEDMMKKRAALITKAPNPLAKNSELIRADQMRILRCILAREYCGLLVGAEESVKYHHMMAGIQSISMLSQGEKDLRIYEALISMAHRVVWIALQRKYFHLIEVELHRLFRTEAYNTASRTNDQVMNEILLKEEITILHGPKMPPRRKLLMNSPLVYELFRQPPCDFRIVSLGSINFKSKDPQINYLKNALLIEEEKLSELGITVGILGHPRANYDITLVPIEDNKILKREITEAWERKKALIPDKAKKSTSIDEEITIFPMYESNTELPSVFPSSKPMRKWRMYDESNEEMRKKWIARELDRQTGTYSDAMSVATSGDN</sequence>
<dbReference type="AlphaFoldDB" id="A0AA39L1Z9"/>